<organism evidence="4 5">
    <name type="scientific">Actinomycetospora chibensis</name>
    <dbReference type="NCBI Taxonomy" id="663606"/>
    <lineage>
        <taxon>Bacteria</taxon>
        <taxon>Bacillati</taxon>
        <taxon>Actinomycetota</taxon>
        <taxon>Actinomycetes</taxon>
        <taxon>Pseudonocardiales</taxon>
        <taxon>Pseudonocardiaceae</taxon>
        <taxon>Actinomycetospora</taxon>
    </lineage>
</organism>
<evidence type="ECO:0000259" key="3">
    <source>
        <dbReference type="SMART" id="SM00507"/>
    </source>
</evidence>
<proteinExistence type="inferred from homology"/>
<comment type="similarity">
    <text evidence="1">Belongs to the Rv1128c/1148c/1588c/1702c/1945/3466 family.</text>
</comment>
<feature type="compositionally biased region" description="Pro residues" evidence="2">
    <location>
        <begin position="295"/>
        <end position="306"/>
    </location>
</feature>
<feature type="compositionally biased region" description="Acidic residues" evidence="2">
    <location>
        <begin position="254"/>
        <end position="286"/>
    </location>
</feature>
<dbReference type="Proteomes" id="UP001595909">
    <property type="component" value="Unassembled WGS sequence"/>
</dbReference>
<dbReference type="Pfam" id="PF02720">
    <property type="entry name" value="DUF222"/>
    <property type="match status" value="1"/>
</dbReference>
<dbReference type="InterPro" id="IPR002711">
    <property type="entry name" value="HNH"/>
</dbReference>
<dbReference type="Pfam" id="PF01844">
    <property type="entry name" value="HNH"/>
    <property type="match status" value="1"/>
</dbReference>
<name>A0ABV9RMT5_9PSEU</name>
<reference evidence="5" key="1">
    <citation type="journal article" date="2019" name="Int. J. Syst. Evol. Microbiol.">
        <title>The Global Catalogue of Microorganisms (GCM) 10K type strain sequencing project: providing services to taxonomists for standard genome sequencing and annotation.</title>
        <authorList>
            <consortium name="The Broad Institute Genomics Platform"/>
            <consortium name="The Broad Institute Genome Sequencing Center for Infectious Disease"/>
            <person name="Wu L."/>
            <person name="Ma J."/>
        </authorList>
    </citation>
    <scope>NUCLEOTIDE SEQUENCE [LARGE SCALE GENOMIC DNA]</scope>
    <source>
        <strain evidence="5">CCUG 50347</strain>
    </source>
</reference>
<accession>A0ABV9RMT5</accession>
<dbReference type="EMBL" id="JBHSIM010000041">
    <property type="protein sequence ID" value="MFC4834712.1"/>
    <property type="molecule type" value="Genomic_DNA"/>
</dbReference>
<protein>
    <submittedName>
        <fullName evidence="4">DUF222 domain-containing protein</fullName>
    </submittedName>
</protein>
<dbReference type="InterPro" id="IPR003615">
    <property type="entry name" value="HNH_nuc"/>
</dbReference>
<keyword evidence="5" id="KW-1185">Reference proteome</keyword>
<dbReference type="InterPro" id="IPR003870">
    <property type="entry name" value="DUF222"/>
</dbReference>
<evidence type="ECO:0000313" key="4">
    <source>
        <dbReference type="EMBL" id="MFC4834712.1"/>
    </source>
</evidence>
<evidence type="ECO:0000313" key="5">
    <source>
        <dbReference type="Proteomes" id="UP001595909"/>
    </source>
</evidence>
<feature type="domain" description="HNH nuclease" evidence="3">
    <location>
        <begin position="376"/>
        <end position="428"/>
    </location>
</feature>
<feature type="region of interest" description="Disordered" evidence="2">
    <location>
        <begin position="247"/>
        <end position="311"/>
    </location>
</feature>
<gene>
    <name evidence="4" type="ORF">ACFPEL_20025</name>
</gene>
<evidence type="ECO:0000256" key="2">
    <source>
        <dbReference type="SAM" id="MobiDB-lite"/>
    </source>
</evidence>
<comment type="caution">
    <text evidence="4">The sequence shown here is derived from an EMBL/GenBank/DDBJ whole genome shotgun (WGS) entry which is preliminary data.</text>
</comment>
<dbReference type="CDD" id="cd00085">
    <property type="entry name" value="HNHc"/>
    <property type="match status" value="1"/>
</dbReference>
<dbReference type="Gene3D" id="1.10.30.50">
    <property type="match status" value="1"/>
</dbReference>
<dbReference type="RefSeq" id="WP_274191268.1">
    <property type="nucleotide sequence ID" value="NZ_BAABHN010000041.1"/>
</dbReference>
<evidence type="ECO:0000256" key="1">
    <source>
        <dbReference type="ARBA" id="ARBA00023450"/>
    </source>
</evidence>
<sequence>MSEGGVGLVEREALAAARAEELATHQAYYRRLERIAELDRLGVAAQTGDRSTERLVQENWRVDPAKASRLVAEAHDLAPRRSLQGQPLAPRLSCTATVLASGEISPEHVAVIRRTMARLDKVEQLEPGEWPRAEAYLAGQATLVPPRRLQQFAERLLAHLDPDGAAPDEDADLFDDLKMTSCRDGSLEMRIKIHDRVDAESIREGIGVLATPTGSDDHRPLGNRQACALKEVFADALGPNGLVTDTRQAQAEAAESDDESGAQSDAESDAESGAESDAEPDPEDALIPEPRRPEPAGPAAPTPEPTRGPGRALLTITMDHRWLQLAVGHGTLDSGAMSDPATVRRWACDADIVPMVLGSRSEPLDIGRRSRLIPDAIRRALNHRDGGCAFPGCTRRPRRCHAHHIEHWGDGGPTSLDNLTLLCRHHHQVIHHGHWRIDMIDGLPWFTPPSWIDPDRQPRPGGRSVAFC</sequence>
<dbReference type="SMART" id="SM00507">
    <property type="entry name" value="HNHc"/>
    <property type="match status" value="1"/>
</dbReference>